<keyword evidence="5" id="KW-0190">Covalent protein-DNA linkage</keyword>
<organism evidence="9 10">
    <name type="scientific">Scytonema hofmannii PCC 7110</name>
    <dbReference type="NCBI Taxonomy" id="128403"/>
    <lineage>
        <taxon>Bacteria</taxon>
        <taxon>Bacillati</taxon>
        <taxon>Cyanobacteriota</taxon>
        <taxon>Cyanophyceae</taxon>
        <taxon>Nostocales</taxon>
        <taxon>Scytonemataceae</taxon>
        <taxon>Scytonema</taxon>
    </lineage>
</organism>
<evidence type="ECO:0000256" key="1">
    <source>
        <dbReference type="ARBA" id="ARBA00008136"/>
    </source>
</evidence>
<reference evidence="9 10" key="1">
    <citation type="journal article" date="2013" name="Genome Biol. Evol.">
        <title>Genomes of Stigonematalean cyanobacteria (subsection V) and the evolution of oxygenic photosynthesis from prokaryotes to plastids.</title>
        <authorList>
            <person name="Dagan T."/>
            <person name="Roettger M."/>
            <person name="Stucken K."/>
            <person name="Landan G."/>
            <person name="Koch R."/>
            <person name="Major P."/>
            <person name="Gould S.B."/>
            <person name="Goremykin V.V."/>
            <person name="Rippka R."/>
            <person name="Tandeau de Marsac N."/>
            <person name="Gugger M."/>
            <person name="Lockhart P.J."/>
            <person name="Allen J.F."/>
            <person name="Brune I."/>
            <person name="Maus I."/>
            <person name="Puhler A."/>
            <person name="Martin W.F."/>
        </authorList>
    </citation>
    <scope>NUCLEOTIDE SEQUENCE [LARGE SCALE GENOMIC DNA]</scope>
    <source>
        <strain evidence="9 10">PCC 7110</strain>
    </source>
</reference>
<dbReference type="Pfam" id="PF02586">
    <property type="entry name" value="SRAP"/>
    <property type="match status" value="1"/>
</dbReference>
<dbReference type="EC" id="3.4.-.-" evidence="8"/>
<dbReference type="PANTHER" id="PTHR13604">
    <property type="entry name" value="DC12-RELATED"/>
    <property type="match status" value="1"/>
</dbReference>
<dbReference type="SUPFAM" id="SSF143081">
    <property type="entry name" value="BB1717-like"/>
    <property type="match status" value="1"/>
</dbReference>
<evidence type="ECO:0000256" key="3">
    <source>
        <dbReference type="ARBA" id="ARBA00022763"/>
    </source>
</evidence>
<keyword evidence="7" id="KW-0456">Lyase</keyword>
<dbReference type="PANTHER" id="PTHR13604:SF0">
    <property type="entry name" value="ABASIC SITE PROCESSING PROTEIN HMCES"/>
    <property type="match status" value="1"/>
</dbReference>
<keyword evidence="2 8" id="KW-0645">Protease</keyword>
<dbReference type="RefSeq" id="WP_017741874.1">
    <property type="nucleotide sequence ID" value="NZ_KQ976354.1"/>
</dbReference>
<keyword evidence="4 8" id="KW-0378">Hydrolase</keyword>
<evidence type="ECO:0000313" key="9">
    <source>
        <dbReference type="EMBL" id="KYC42185.1"/>
    </source>
</evidence>
<dbReference type="GO" id="GO:0003697">
    <property type="term" value="F:single-stranded DNA binding"/>
    <property type="evidence" value="ECO:0007669"/>
    <property type="project" value="InterPro"/>
</dbReference>
<evidence type="ECO:0000256" key="4">
    <source>
        <dbReference type="ARBA" id="ARBA00022801"/>
    </source>
</evidence>
<evidence type="ECO:0000256" key="2">
    <source>
        <dbReference type="ARBA" id="ARBA00022670"/>
    </source>
</evidence>
<keyword evidence="3" id="KW-0227">DNA damage</keyword>
<gene>
    <name evidence="9" type="ORF">WA1_19565</name>
</gene>
<dbReference type="GO" id="GO:0016829">
    <property type="term" value="F:lyase activity"/>
    <property type="evidence" value="ECO:0007669"/>
    <property type="project" value="UniProtKB-KW"/>
</dbReference>
<dbReference type="Proteomes" id="UP000076925">
    <property type="component" value="Unassembled WGS sequence"/>
</dbReference>
<accession>A0A139XBY4</accession>
<dbReference type="AlphaFoldDB" id="A0A139XBY4"/>
<evidence type="ECO:0000256" key="6">
    <source>
        <dbReference type="ARBA" id="ARBA00023125"/>
    </source>
</evidence>
<dbReference type="InterPro" id="IPR003738">
    <property type="entry name" value="SRAP"/>
</dbReference>
<dbReference type="STRING" id="128403.WA1_19565"/>
<name>A0A139XBY4_9CYAN</name>
<dbReference type="GO" id="GO:0008233">
    <property type="term" value="F:peptidase activity"/>
    <property type="evidence" value="ECO:0007669"/>
    <property type="project" value="UniProtKB-KW"/>
</dbReference>
<evidence type="ECO:0000313" key="10">
    <source>
        <dbReference type="Proteomes" id="UP000076925"/>
    </source>
</evidence>
<dbReference type="OrthoDB" id="9782620at2"/>
<dbReference type="InterPro" id="IPR036590">
    <property type="entry name" value="SRAP-like"/>
</dbReference>
<protein>
    <recommendedName>
        <fullName evidence="8">Abasic site processing protein</fullName>
        <ecNumber evidence="8">3.4.-.-</ecNumber>
    </recommendedName>
</protein>
<dbReference type="GO" id="GO:0106300">
    <property type="term" value="P:protein-DNA covalent cross-linking repair"/>
    <property type="evidence" value="ECO:0007669"/>
    <property type="project" value="InterPro"/>
</dbReference>
<dbReference type="GO" id="GO:0006508">
    <property type="term" value="P:proteolysis"/>
    <property type="evidence" value="ECO:0007669"/>
    <property type="project" value="UniProtKB-KW"/>
</dbReference>
<keyword evidence="10" id="KW-1185">Reference proteome</keyword>
<sequence length="225" mass="25667">MCGRFTLSQSATALAESFHVEISDLEAKYNIAPTQMVSAVLYNQTSDRRELQQLQWGLIPSWAKDPRMGAKLINARAETVAEKPAFRSAFKRRRCLIVADGFYEWQQSEGKKQPFYFRLQNGEAFGFASLWEEWRSPEEKTVSSCTILTTRANELLEPVHDRMPVILHQKDYDLWLAPQVQTPEMVQQLLQPYPSEAMAAYPVSTAVNNPKHNSPDCIKPLSAKM</sequence>
<dbReference type="EMBL" id="ANNX02000020">
    <property type="protein sequence ID" value="KYC42185.1"/>
    <property type="molecule type" value="Genomic_DNA"/>
</dbReference>
<comment type="caution">
    <text evidence="9">The sequence shown here is derived from an EMBL/GenBank/DDBJ whole genome shotgun (WGS) entry which is preliminary data.</text>
</comment>
<evidence type="ECO:0000256" key="8">
    <source>
        <dbReference type="RuleBase" id="RU364100"/>
    </source>
</evidence>
<comment type="similarity">
    <text evidence="1 8">Belongs to the SOS response-associated peptidase family.</text>
</comment>
<evidence type="ECO:0000256" key="5">
    <source>
        <dbReference type="ARBA" id="ARBA00023124"/>
    </source>
</evidence>
<proteinExistence type="inferred from homology"/>
<evidence type="ECO:0000256" key="7">
    <source>
        <dbReference type="ARBA" id="ARBA00023239"/>
    </source>
</evidence>
<dbReference type="Gene3D" id="3.90.1680.10">
    <property type="entry name" value="SOS response associated peptidase-like"/>
    <property type="match status" value="1"/>
</dbReference>
<keyword evidence="6" id="KW-0238">DNA-binding</keyword>